<comment type="similarity">
    <text evidence="2">Belongs to the AlaDH/PNT family.</text>
</comment>
<feature type="domain" description="Alanine dehydrogenase/pyridine nucleotide transhydrogenase NAD(H)-binding" evidence="12">
    <location>
        <begin position="167"/>
        <end position="339"/>
    </location>
</feature>
<name>A0ABV5J8H7_9BACT</name>
<comment type="subunit">
    <text evidence="3">Monomer.</text>
</comment>
<keyword evidence="7" id="KW-0560">Oxidoreductase</keyword>
<evidence type="ECO:0000313" key="15">
    <source>
        <dbReference type="Proteomes" id="UP001589654"/>
    </source>
</evidence>
<comment type="caution">
    <text evidence="14">The sequence shown here is derived from an EMBL/GenBank/DDBJ whole genome shotgun (WGS) entry which is preliminary data.</text>
</comment>
<dbReference type="SMART" id="SM01003">
    <property type="entry name" value="AlaDh_PNT_N"/>
    <property type="match status" value="1"/>
</dbReference>
<accession>A0ABV5J8H7</accession>
<gene>
    <name evidence="14" type="ORF">ACFFUR_15080</name>
</gene>
<dbReference type="Proteomes" id="UP001589654">
    <property type="component" value="Unassembled WGS sequence"/>
</dbReference>
<evidence type="ECO:0000256" key="2">
    <source>
        <dbReference type="ARBA" id="ARBA00005689"/>
    </source>
</evidence>
<evidence type="ECO:0000313" key="14">
    <source>
        <dbReference type="EMBL" id="MFB9213139.1"/>
    </source>
</evidence>
<evidence type="ECO:0000256" key="10">
    <source>
        <dbReference type="ARBA" id="ARBA00033228"/>
    </source>
</evidence>
<feature type="domain" description="Alanine dehydrogenase/pyridine nucleotide transhydrogenase N-terminal" evidence="13">
    <location>
        <begin position="4"/>
        <end position="136"/>
    </location>
</feature>
<keyword evidence="6" id="KW-0028">Amino-acid biosynthesis</keyword>
<evidence type="ECO:0000256" key="5">
    <source>
        <dbReference type="ARBA" id="ARBA00021221"/>
    </source>
</evidence>
<organism evidence="14 15">
    <name type="scientific">Echinicola jeungdonensis</name>
    <dbReference type="NCBI Taxonomy" id="709343"/>
    <lineage>
        <taxon>Bacteria</taxon>
        <taxon>Pseudomonadati</taxon>
        <taxon>Bacteroidota</taxon>
        <taxon>Cytophagia</taxon>
        <taxon>Cytophagales</taxon>
        <taxon>Cyclobacteriaceae</taxon>
        <taxon>Echinicola</taxon>
    </lineage>
</organism>
<dbReference type="EMBL" id="JBHMEW010000066">
    <property type="protein sequence ID" value="MFB9213139.1"/>
    <property type="molecule type" value="Genomic_DNA"/>
</dbReference>
<comment type="catalytic activity">
    <reaction evidence="11">
        <text>L-saccharopine + NAD(+) + H2O = L-lysine + 2-oxoglutarate + NADH + H(+)</text>
        <dbReference type="Rhea" id="RHEA:12440"/>
        <dbReference type="ChEBI" id="CHEBI:15377"/>
        <dbReference type="ChEBI" id="CHEBI:15378"/>
        <dbReference type="ChEBI" id="CHEBI:16810"/>
        <dbReference type="ChEBI" id="CHEBI:32551"/>
        <dbReference type="ChEBI" id="CHEBI:57540"/>
        <dbReference type="ChEBI" id="CHEBI:57945"/>
        <dbReference type="ChEBI" id="CHEBI:57951"/>
        <dbReference type="EC" id="1.5.1.7"/>
    </reaction>
</comment>
<protein>
    <recommendedName>
        <fullName evidence="5">Saccharopine dehydrogenase [NAD(+), L-lysine-forming]</fullName>
        <ecNumber evidence="4">1.5.1.7</ecNumber>
    </recommendedName>
    <alternativeName>
        <fullName evidence="10">Lysine--2-oxoglutarate reductase</fullName>
    </alternativeName>
</protein>
<keyword evidence="9" id="KW-1015">Disulfide bond</keyword>
<evidence type="ECO:0000256" key="3">
    <source>
        <dbReference type="ARBA" id="ARBA00011245"/>
    </source>
</evidence>
<proteinExistence type="inferred from homology"/>
<sequence length="401" mass="45681">MKIGLIKEGKFPVDRRVAFTPKQLAYMQEKYAGKITFVVEGSPVRAFSDDEYRENGIPVVPELADCDILMGIKEVPIPQLMDHKTYFFFSHTIKKQAYNRPLLRAIMEKGITLIDYEVLRNQGERVVAFGRWAGIVGGYNGLWTYGKKTGLFDLRRAKDCDDLEDLLQEAKKIQLPPIKMVITGDGRVGNGVREILLATGIKEVAPKELLNNYYDEPVFTQLGMGDYNRRKTDGGFDKEEFSREPELYESHFLKFTEVCDILFAAAYWDPKAPRLFEARDFAKEEFNLSVIADITCDIEGSIPTTIKASTIADPIYDVDRERMEELPPFGSQHSLSVMAIDNLPCELPRDASEDFGKQLMDHIIPALLEENSQLIEEATIVKKGQLTEKFAYLEDFVKEFK</sequence>
<dbReference type="InterPro" id="IPR007886">
    <property type="entry name" value="AlaDH/PNT_N"/>
</dbReference>
<dbReference type="Pfam" id="PF05222">
    <property type="entry name" value="AlaDh_PNT_N"/>
    <property type="match status" value="1"/>
</dbReference>
<evidence type="ECO:0000256" key="7">
    <source>
        <dbReference type="ARBA" id="ARBA00023002"/>
    </source>
</evidence>
<keyword evidence="15" id="KW-1185">Reference proteome</keyword>
<dbReference type="PIRSF" id="PIRSF018250">
    <property type="entry name" value="Saccharopine_DH_Lys"/>
    <property type="match status" value="1"/>
</dbReference>
<dbReference type="PANTHER" id="PTHR11133">
    <property type="entry name" value="SACCHAROPINE DEHYDROGENASE"/>
    <property type="match status" value="1"/>
</dbReference>
<dbReference type="EC" id="1.5.1.7" evidence="4"/>
<dbReference type="PANTHER" id="PTHR11133:SF23">
    <property type="entry name" value="SACCHAROPINE DEHYDROGENASE [NAD(+), L-LYSINE-FORMING]"/>
    <property type="match status" value="1"/>
</dbReference>
<keyword evidence="8" id="KW-0520">NAD</keyword>
<dbReference type="CDD" id="cd05199">
    <property type="entry name" value="SDH_like"/>
    <property type="match status" value="1"/>
</dbReference>
<evidence type="ECO:0000256" key="4">
    <source>
        <dbReference type="ARBA" id="ARBA00012847"/>
    </source>
</evidence>
<dbReference type="SUPFAM" id="SSF52283">
    <property type="entry name" value="Formate/glycerate dehydrogenase catalytic domain-like"/>
    <property type="match status" value="1"/>
</dbReference>
<dbReference type="InterPro" id="IPR007698">
    <property type="entry name" value="AlaDH/PNT_NAD(H)-bd"/>
</dbReference>
<evidence type="ECO:0000256" key="6">
    <source>
        <dbReference type="ARBA" id="ARBA00022605"/>
    </source>
</evidence>
<evidence type="ECO:0000256" key="11">
    <source>
        <dbReference type="ARBA" id="ARBA00047860"/>
    </source>
</evidence>
<dbReference type="InterPro" id="IPR051168">
    <property type="entry name" value="AASS"/>
</dbReference>
<evidence type="ECO:0000256" key="1">
    <source>
        <dbReference type="ARBA" id="ARBA00004884"/>
    </source>
</evidence>
<comment type="pathway">
    <text evidence="1">Amino-acid biosynthesis; L-lysine biosynthesis via AAA pathway; L-lysine from L-alpha-aminoadipate (fungal route): step 3/3.</text>
</comment>
<evidence type="ECO:0000256" key="8">
    <source>
        <dbReference type="ARBA" id="ARBA00023027"/>
    </source>
</evidence>
<evidence type="ECO:0000259" key="13">
    <source>
        <dbReference type="SMART" id="SM01003"/>
    </source>
</evidence>
<evidence type="ECO:0000256" key="9">
    <source>
        <dbReference type="ARBA" id="ARBA00023157"/>
    </source>
</evidence>
<dbReference type="SMART" id="SM01002">
    <property type="entry name" value="AlaDh_PNT_C"/>
    <property type="match status" value="1"/>
</dbReference>
<evidence type="ECO:0000259" key="12">
    <source>
        <dbReference type="SMART" id="SM01002"/>
    </source>
</evidence>
<dbReference type="InterPro" id="IPR027281">
    <property type="entry name" value="Lys1"/>
</dbReference>
<dbReference type="RefSeq" id="WP_290247831.1">
    <property type="nucleotide sequence ID" value="NZ_JAUFQT010000001.1"/>
</dbReference>
<reference evidence="14 15" key="1">
    <citation type="submission" date="2024-09" db="EMBL/GenBank/DDBJ databases">
        <authorList>
            <person name="Sun Q."/>
            <person name="Mori K."/>
        </authorList>
    </citation>
    <scope>NUCLEOTIDE SEQUENCE [LARGE SCALE GENOMIC DNA]</scope>
    <source>
        <strain evidence="14 15">CECT 7682</strain>
    </source>
</reference>
<dbReference type="Gene3D" id="3.40.50.720">
    <property type="entry name" value="NAD(P)-binding Rossmann-like Domain"/>
    <property type="match status" value="2"/>
</dbReference>